<reference evidence="3 4" key="1">
    <citation type="submission" date="2015-09" db="EMBL/GenBank/DDBJ databases">
        <title>Trachymyrmex cornetzi WGS genome.</title>
        <authorList>
            <person name="Nygaard S."/>
            <person name="Hu H."/>
            <person name="Boomsma J."/>
            <person name="Zhang G."/>
        </authorList>
    </citation>
    <scope>NUCLEOTIDE SEQUENCE [LARGE SCALE GENOMIC DNA]</scope>
    <source>
        <strain evidence="3">Tcor2-1</strain>
        <tissue evidence="3">Whole body</tissue>
    </source>
</reference>
<dbReference type="SUPFAM" id="SSF53098">
    <property type="entry name" value="Ribonuclease H-like"/>
    <property type="match status" value="1"/>
</dbReference>
<dbReference type="InterPro" id="IPR036397">
    <property type="entry name" value="RNaseH_sf"/>
</dbReference>
<proteinExistence type="predicted"/>
<dbReference type="PANTHER" id="PTHR38681">
    <property type="entry name" value="RETROVIRUS-RELATED POL POLYPROTEIN FROM TRANSPOSON 412-LIKE PROTEIN-RELATED"/>
    <property type="match status" value="1"/>
</dbReference>
<evidence type="ECO:0000313" key="3">
    <source>
        <dbReference type="EMBL" id="KYN23150.1"/>
    </source>
</evidence>
<protein>
    <submittedName>
        <fullName evidence="3">Pol polyprotein</fullName>
    </submittedName>
</protein>
<dbReference type="AlphaFoldDB" id="A0A151JC90"/>
<dbReference type="STRING" id="471704.A0A151JC90"/>
<dbReference type="EMBL" id="KQ979064">
    <property type="protein sequence ID" value="KYN23150.1"/>
    <property type="molecule type" value="Genomic_DNA"/>
</dbReference>
<dbReference type="GO" id="GO:0015074">
    <property type="term" value="P:DNA integration"/>
    <property type="evidence" value="ECO:0007669"/>
    <property type="project" value="InterPro"/>
</dbReference>
<evidence type="ECO:0000256" key="1">
    <source>
        <dbReference type="SAM" id="MobiDB-lite"/>
    </source>
</evidence>
<accession>A0A151JC90</accession>
<dbReference type="GO" id="GO:0003676">
    <property type="term" value="F:nucleic acid binding"/>
    <property type="evidence" value="ECO:0007669"/>
    <property type="project" value="InterPro"/>
</dbReference>
<gene>
    <name evidence="3" type="ORF">ALC57_04433</name>
</gene>
<sequence>MPTSLGYKYCLTIIDRFSRWPEAIPLSDITAETVARELSTHWIARFGTPCASADHYRPRTTIESELFNKLAKVTGSAHLRTTTYHPAANGMIERFHRQLKTAIKSHQTEKWAEILPVVLMGIRAAWKEDLQATPAEMVYGKSIRLPGQFLDETNNETNNLDDFTKRLRSTMKELQPKLKRHGEKATFIYKDLATTQQVFLRYDDPKRSLQPPYDGPYQVLSRGEKTFKIRINGRSVNVSLDRLKPAYTLQQEELEKNKATQTPRATNGTKDEKRTYITSTSPL</sequence>
<name>A0A151JC90_9HYME</name>
<feature type="compositionally biased region" description="Polar residues" evidence="1">
    <location>
        <begin position="259"/>
        <end position="268"/>
    </location>
</feature>
<dbReference type="PROSITE" id="PS50994">
    <property type="entry name" value="INTEGRASE"/>
    <property type="match status" value="1"/>
</dbReference>
<keyword evidence="4" id="KW-1185">Reference proteome</keyword>
<feature type="domain" description="Integrase catalytic" evidence="2">
    <location>
        <begin position="1"/>
        <end position="154"/>
    </location>
</feature>
<dbReference type="InterPro" id="IPR012337">
    <property type="entry name" value="RNaseH-like_sf"/>
</dbReference>
<evidence type="ECO:0000259" key="2">
    <source>
        <dbReference type="PROSITE" id="PS50994"/>
    </source>
</evidence>
<feature type="region of interest" description="Disordered" evidence="1">
    <location>
        <begin position="252"/>
        <end position="283"/>
    </location>
</feature>
<dbReference type="PANTHER" id="PTHR38681:SF1">
    <property type="entry name" value="RETROVIRUS-RELATED POL POLYPROTEIN FROM TRANSPOSON 412-LIKE PROTEIN"/>
    <property type="match status" value="1"/>
</dbReference>
<dbReference type="Gene3D" id="3.30.420.10">
    <property type="entry name" value="Ribonuclease H-like superfamily/Ribonuclease H"/>
    <property type="match status" value="1"/>
</dbReference>
<evidence type="ECO:0000313" key="4">
    <source>
        <dbReference type="Proteomes" id="UP000078492"/>
    </source>
</evidence>
<organism evidence="3 4">
    <name type="scientific">Trachymyrmex cornetzi</name>
    <dbReference type="NCBI Taxonomy" id="471704"/>
    <lineage>
        <taxon>Eukaryota</taxon>
        <taxon>Metazoa</taxon>
        <taxon>Ecdysozoa</taxon>
        <taxon>Arthropoda</taxon>
        <taxon>Hexapoda</taxon>
        <taxon>Insecta</taxon>
        <taxon>Pterygota</taxon>
        <taxon>Neoptera</taxon>
        <taxon>Endopterygota</taxon>
        <taxon>Hymenoptera</taxon>
        <taxon>Apocrita</taxon>
        <taxon>Aculeata</taxon>
        <taxon>Formicoidea</taxon>
        <taxon>Formicidae</taxon>
        <taxon>Myrmicinae</taxon>
        <taxon>Trachymyrmex</taxon>
    </lineage>
</organism>
<dbReference type="InterPro" id="IPR001584">
    <property type="entry name" value="Integrase_cat-core"/>
</dbReference>
<dbReference type="Proteomes" id="UP000078492">
    <property type="component" value="Unassembled WGS sequence"/>
</dbReference>